<dbReference type="EMBL" id="RSCL01000001">
    <property type="protein sequence ID" value="RUT09584.1"/>
    <property type="molecule type" value="Genomic_DNA"/>
</dbReference>
<evidence type="ECO:0000313" key="2">
    <source>
        <dbReference type="EMBL" id="RUT09584.1"/>
    </source>
</evidence>
<keyword evidence="3" id="KW-1185">Reference proteome</keyword>
<sequence length="110" mass="12767">MNSRINAQFRTSFGYLPEQVKEQTRQAYRLFKQDPSHPSLRFKKVNPELPIYSARINKSYRAVGKLEGDTIIWFWVGSHTEYDRLLLLKKSLFAINNIMSGSVTVIKSLS</sequence>
<dbReference type="AlphaFoldDB" id="A0A3S1AUS0"/>
<comment type="caution">
    <text evidence="2">The sequence shown here is derived from an EMBL/GenBank/DDBJ whole genome shotgun (WGS) entry which is preliminary data.</text>
</comment>
<gene>
    <name evidence="2" type="ORF">DSM106972_000780</name>
</gene>
<organism evidence="2 3">
    <name type="scientific">Dulcicalothrix desertica PCC 7102</name>
    <dbReference type="NCBI Taxonomy" id="232991"/>
    <lineage>
        <taxon>Bacteria</taxon>
        <taxon>Bacillati</taxon>
        <taxon>Cyanobacteriota</taxon>
        <taxon>Cyanophyceae</taxon>
        <taxon>Nostocales</taxon>
        <taxon>Calotrichaceae</taxon>
        <taxon>Dulcicalothrix</taxon>
    </lineage>
</organism>
<feature type="domain" description="ParE-like toxin" evidence="1">
    <location>
        <begin position="19"/>
        <end position="83"/>
    </location>
</feature>
<evidence type="ECO:0000259" key="1">
    <source>
        <dbReference type="Pfam" id="PF24732"/>
    </source>
</evidence>
<proteinExistence type="predicted"/>
<reference evidence="2" key="1">
    <citation type="submission" date="2018-12" db="EMBL/GenBank/DDBJ databases">
        <authorList>
            <person name="Will S."/>
            <person name="Neumann-Schaal M."/>
            <person name="Henke P."/>
        </authorList>
    </citation>
    <scope>NUCLEOTIDE SEQUENCE</scope>
    <source>
        <strain evidence="2">PCC 7102</strain>
    </source>
</reference>
<name>A0A3S1AUS0_9CYAN</name>
<dbReference type="Gene3D" id="3.30.2310.20">
    <property type="entry name" value="RelE-like"/>
    <property type="match status" value="1"/>
</dbReference>
<protein>
    <recommendedName>
        <fullName evidence="1">ParE-like toxin domain-containing protein</fullName>
    </recommendedName>
</protein>
<dbReference type="InterPro" id="IPR035093">
    <property type="entry name" value="RelE/ParE_toxin_dom_sf"/>
</dbReference>
<dbReference type="SUPFAM" id="SSF143011">
    <property type="entry name" value="RelE-like"/>
    <property type="match status" value="1"/>
</dbReference>
<accession>A0A3S1AUS0</accession>
<dbReference type="Pfam" id="PF24732">
    <property type="entry name" value="ParE_like"/>
    <property type="match status" value="1"/>
</dbReference>
<dbReference type="Proteomes" id="UP000271624">
    <property type="component" value="Unassembled WGS sequence"/>
</dbReference>
<reference evidence="2" key="2">
    <citation type="journal article" date="2019" name="Genome Biol. Evol.">
        <title>Day and night: Metabolic profiles and evolutionary relationships of six axenic non-marine cyanobacteria.</title>
        <authorList>
            <person name="Will S.E."/>
            <person name="Henke P."/>
            <person name="Boedeker C."/>
            <person name="Huang S."/>
            <person name="Brinkmann H."/>
            <person name="Rohde M."/>
            <person name="Jarek M."/>
            <person name="Friedl T."/>
            <person name="Seufert S."/>
            <person name="Schumacher M."/>
            <person name="Overmann J."/>
            <person name="Neumann-Schaal M."/>
            <person name="Petersen J."/>
        </authorList>
    </citation>
    <scope>NUCLEOTIDE SEQUENCE [LARGE SCALE GENOMIC DNA]</scope>
    <source>
        <strain evidence="2">PCC 7102</strain>
    </source>
</reference>
<evidence type="ECO:0000313" key="3">
    <source>
        <dbReference type="Proteomes" id="UP000271624"/>
    </source>
</evidence>
<dbReference type="InterPro" id="IPR056925">
    <property type="entry name" value="ParE-like"/>
</dbReference>
<dbReference type="RefSeq" id="WP_233787284.1">
    <property type="nucleotide sequence ID" value="NZ_RSCL01000001.1"/>
</dbReference>